<sequence>MSGRRLAQSAQSALAALPAPLSAVLGVLLVAALLAIPVAPAQAATTSMSFSYTQTAGPVPLAKILKGSQGGYLSAQNLNWFTSQIPELARMGLKEIRIDHLLEDGFYTPVSRNPAGVLEYDFSRLDRVVLELVENGIRPFMCLSYMPSALGPAWNAPATDLAEWAATVRAVVDHYEGLGIAGLDWEIWNEPEWFWTGTMDQYNAMYEASARAVKEADSTAKVGGAGFANIGSTQTAAFLDWYRTHLDVPMDFLSWHHYGSDDFATVTTAQGLLSARGIPAKRLLINEWNSTSNMTGSPGAAPDTHVNAAYTARRLSRALDNPSLGGAYFFSPMEGWTPTAGFYGDLGMLTANGHRKAVANVFEMYGKLGPERLTTTGGLADRSLYGVATRDPAHNRVAVVLWNHTAAASRIDISLTNLPYLAANQTFRAVRTVVDAANGNYYADWAAGVRSQRPGPHEYPVQVQNQVIAPTSSFAGPVNLPPNSVTLLTLQPVAEGPPVFPAPVDDLAAGRTVTSSSSYESPAQGWGRARLVDTMRHSLASANAEGPTAGFTSTGYTDPNHLEWVQVDLGSARSFNHVRLWPRDDQAAEGASFPVDFTLAASNGPTGPWTFLHTATNYAGGQRVRGPQSFPVPLTTLRYVRVTATKLGVPVQEPATTYRLQLAELEVERR</sequence>
<evidence type="ECO:0000313" key="6">
    <source>
        <dbReference type="Proteomes" id="UP001595699"/>
    </source>
</evidence>
<dbReference type="InterPro" id="IPR051923">
    <property type="entry name" value="Glycosyl_Hydrolase_39"/>
</dbReference>
<name>A0ABV7YDF3_9ACTN</name>
<evidence type="ECO:0000256" key="3">
    <source>
        <dbReference type="ARBA" id="ARBA00023295"/>
    </source>
</evidence>
<dbReference type="InterPro" id="IPR017853">
    <property type="entry name" value="GH"/>
</dbReference>
<dbReference type="SUPFAM" id="SSF49785">
    <property type="entry name" value="Galactose-binding domain-like"/>
    <property type="match status" value="1"/>
</dbReference>
<comment type="similarity">
    <text evidence="1">Belongs to the glycosyl hydrolase 39 family.</text>
</comment>
<protein>
    <submittedName>
        <fullName evidence="5">Discoidin domain-containing protein</fullName>
    </submittedName>
</protein>
<feature type="domain" description="F5/8 type C" evidence="4">
    <location>
        <begin position="500"/>
        <end position="665"/>
    </location>
</feature>
<dbReference type="InterPro" id="IPR049166">
    <property type="entry name" value="GH39_cat"/>
</dbReference>
<dbReference type="PANTHER" id="PTHR12631:SF10">
    <property type="entry name" value="BETA-XYLOSIDASE-LIKE PROTEIN-RELATED"/>
    <property type="match status" value="1"/>
</dbReference>
<evidence type="ECO:0000313" key="5">
    <source>
        <dbReference type="EMBL" id="MFC3763168.1"/>
    </source>
</evidence>
<dbReference type="SUPFAM" id="SSF51011">
    <property type="entry name" value="Glycosyl hydrolase domain"/>
    <property type="match status" value="1"/>
</dbReference>
<gene>
    <name evidence="5" type="ORF">ACFOUW_20165</name>
</gene>
<dbReference type="Gene3D" id="2.60.120.260">
    <property type="entry name" value="Galactose-binding domain-like"/>
    <property type="match status" value="1"/>
</dbReference>
<keyword evidence="6" id="KW-1185">Reference proteome</keyword>
<evidence type="ECO:0000256" key="1">
    <source>
        <dbReference type="ARBA" id="ARBA00008875"/>
    </source>
</evidence>
<dbReference type="InterPro" id="IPR000421">
    <property type="entry name" value="FA58C"/>
</dbReference>
<dbReference type="Pfam" id="PF00754">
    <property type="entry name" value="F5_F8_type_C"/>
    <property type="match status" value="1"/>
</dbReference>
<keyword evidence="2" id="KW-0378">Hydrolase</keyword>
<reference evidence="6" key="1">
    <citation type="journal article" date="2019" name="Int. J. Syst. Evol. Microbiol.">
        <title>The Global Catalogue of Microorganisms (GCM) 10K type strain sequencing project: providing services to taxonomists for standard genome sequencing and annotation.</title>
        <authorList>
            <consortium name="The Broad Institute Genomics Platform"/>
            <consortium name="The Broad Institute Genome Sequencing Center for Infectious Disease"/>
            <person name="Wu L."/>
            <person name="Ma J."/>
        </authorList>
    </citation>
    <scope>NUCLEOTIDE SEQUENCE [LARGE SCALE GENOMIC DNA]</scope>
    <source>
        <strain evidence="6">CGMCC 4.7241</strain>
    </source>
</reference>
<evidence type="ECO:0000259" key="4">
    <source>
        <dbReference type="PROSITE" id="PS50022"/>
    </source>
</evidence>
<proteinExistence type="inferred from homology"/>
<comment type="caution">
    <text evidence="5">The sequence shown here is derived from an EMBL/GenBank/DDBJ whole genome shotgun (WGS) entry which is preliminary data.</text>
</comment>
<dbReference type="Gene3D" id="3.20.20.80">
    <property type="entry name" value="Glycosidases"/>
    <property type="match status" value="1"/>
</dbReference>
<dbReference type="Proteomes" id="UP001595699">
    <property type="component" value="Unassembled WGS sequence"/>
</dbReference>
<evidence type="ECO:0000256" key="2">
    <source>
        <dbReference type="ARBA" id="ARBA00022801"/>
    </source>
</evidence>
<dbReference type="RefSeq" id="WP_205119754.1">
    <property type="nucleotide sequence ID" value="NZ_JAFBCM010000001.1"/>
</dbReference>
<dbReference type="SUPFAM" id="SSF51445">
    <property type="entry name" value="(Trans)glycosidases"/>
    <property type="match status" value="1"/>
</dbReference>
<dbReference type="PROSITE" id="PS50022">
    <property type="entry name" value="FA58C_3"/>
    <property type="match status" value="1"/>
</dbReference>
<accession>A0ABV7YDF3</accession>
<dbReference type="PANTHER" id="PTHR12631">
    <property type="entry name" value="ALPHA-L-IDURONIDASE"/>
    <property type="match status" value="1"/>
</dbReference>
<dbReference type="InterPro" id="IPR008979">
    <property type="entry name" value="Galactose-bd-like_sf"/>
</dbReference>
<dbReference type="Pfam" id="PF01229">
    <property type="entry name" value="Glyco_hydro_39"/>
    <property type="match status" value="1"/>
</dbReference>
<dbReference type="EMBL" id="JBHRZH010000017">
    <property type="protein sequence ID" value="MFC3763168.1"/>
    <property type="molecule type" value="Genomic_DNA"/>
</dbReference>
<keyword evidence="3" id="KW-0326">Glycosidase</keyword>
<organism evidence="5 6">
    <name type="scientific">Tenggerimyces flavus</name>
    <dbReference type="NCBI Taxonomy" id="1708749"/>
    <lineage>
        <taxon>Bacteria</taxon>
        <taxon>Bacillati</taxon>
        <taxon>Actinomycetota</taxon>
        <taxon>Actinomycetes</taxon>
        <taxon>Propionibacteriales</taxon>
        <taxon>Nocardioidaceae</taxon>
        <taxon>Tenggerimyces</taxon>
    </lineage>
</organism>